<evidence type="ECO:0000256" key="1">
    <source>
        <dbReference type="SAM" id="MobiDB-lite"/>
    </source>
</evidence>
<evidence type="ECO:0000313" key="3">
    <source>
        <dbReference type="Proteomes" id="UP000015105"/>
    </source>
</evidence>
<reference evidence="2" key="3">
    <citation type="journal article" date="2017" name="Nature">
        <title>Genome sequence of the progenitor of the wheat D genome Aegilops tauschii.</title>
        <authorList>
            <person name="Luo M.C."/>
            <person name="Gu Y.Q."/>
            <person name="Puiu D."/>
            <person name="Wang H."/>
            <person name="Twardziok S.O."/>
            <person name="Deal K.R."/>
            <person name="Huo N."/>
            <person name="Zhu T."/>
            <person name="Wang L."/>
            <person name="Wang Y."/>
            <person name="McGuire P.E."/>
            <person name="Liu S."/>
            <person name="Long H."/>
            <person name="Ramasamy R.K."/>
            <person name="Rodriguez J.C."/>
            <person name="Van S.L."/>
            <person name="Yuan L."/>
            <person name="Wang Z."/>
            <person name="Xia Z."/>
            <person name="Xiao L."/>
            <person name="Anderson O.D."/>
            <person name="Ouyang S."/>
            <person name="Liang Y."/>
            <person name="Zimin A.V."/>
            <person name="Pertea G."/>
            <person name="Qi P."/>
            <person name="Bennetzen J.L."/>
            <person name="Dai X."/>
            <person name="Dawson M.W."/>
            <person name="Muller H.G."/>
            <person name="Kugler K."/>
            <person name="Rivarola-Duarte L."/>
            <person name="Spannagl M."/>
            <person name="Mayer K.F.X."/>
            <person name="Lu F.H."/>
            <person name="Bevan M.W."/>
            <person name="Leroy P."/>
            <person name="Li P."/>
            <person name="You F.M."/>
            <person name="Sun Q."/>
            <person name="Liu Z."/>
            <person name="Lyons E."/>
            <person name="Wicker T."/>
            <person name="Salzberg S.L."/>
            <person name="Devos K.M."/>
            <person name="Dvorak J."/>
        </authorList>
    </citation>
    <scope>NUCLEOTIDE SEQUENCE [LARGE SCALE GENOMIC DNA]</scope>
    <source>
        <strain evidence="2">cv. AL8/78</strain>
    </source>
</reference>
<protein>
    <submittedName>
        <fullName evidence="2">Uncharacterized protein</fullName>
    </submittedName>
</protein>
<accession>A0A453IQD1</accession>
<feature type="compositionally biased region" description="Low complexity" evidence="1">
    <location>
        <begin position="21"/>
        <end position="32"/>
    </location>
</feature>
<name>A0A453IQD1_AEGTS</name>
<keyword evidence="3" id="KW-1185">Reference proteome</keyword>
<evidence type="ECO:0000313" key="2">
    <source>
        <dbReference type="EnsemblPlants" id="AET4Gv20642600.8"/>
    </source>
</evidence>
<reference evidence="2" key="4">
    <citation type="submission" date="2019-03" db="UniProtKB">
        <authorList>
            <consortium name="EnsemblPlants"/>
        </authorList>
    </citation>
    <scope>IDENTIFICATION</scope>
</reference>
<dbReference type="AlphaFoldDB" id="A0A453IQD1"/>
<reference evidence="3" key="1">
    <citation type="journal article" date="2014" name="Science">
        <title>Ancient hybridizations among the ancestral genomes of bread wheat.</title>
        <authorList>
            <consortium name="International Wheat Genome Sequencing Consortium,"/>
            <person name="Marcussen T."/>
            <person name="Sandve S.R."/>
            <person name="Heier L."/>
            <person name="Spannagl M."/>
            <person name="Pfeifer M."/>
            <person name="Jakobsen K.S."/>
            <person name="Wulff B.B."/>
            <person name="Steuernagel B."/>
            <person name="Mayer K.F."/>
            <person name="Olsen O.A."/>
        </authorList>
    </citation>
    <scope>NUCLEOTIDE SEQUENCE [LARGE SCALE GENOMIC DNA]</scope>
    <source>
        <strain evidence="3">cv. AL8/78</strain>
    </source>
</reference>
<proteinExistence type="predicted"/>
<organism evidence="2 3">
    <name type="scientific">Aegilops tauschii subsp. strangulata</name>
    <name type="common">Goatgrass</name>
    <dbReference type="NCBI Taxonomy" id="200361"/>
    <lineage>
        <taxon>Eukaryota</taxon>
        <taxon>Viridiplantae</taxon>
        <taxon>Streptophyta</taxon>
        <taxon>Embryophyta</taxon>
        <taxon>Tracheophyta</taxon>
        <taxon>Spermatophyta</taxon>
        <taxon>Magnoliopsida</taxon>
        <taxon>Liliopsida</taxon>
        <taxon>Poales</taxon>
        <taxon>Poaceae</taxon>
        <taxon>BOP clade</taxon>
        <taxon>Pooideae</taxon>
        <taxon>Triticodae</taxon>
        <taxon>Triticeae</taxon>
        <taxon>Triticinae</taxon>
        <taxon>Aegilops</taxon>
    </lineage>
</organism>
<dbReference type="Proteomes" id="UP000015105">
    <property type="component" value="Chromosome 4D"/>
</dbReference>
<feature type="region of interest" description="Disordered" evidence="1">
    <location>
        <begin position="1"/>
        <end position="44"/>
    </location>
</feature>
<reference evidence="3" key="2">
    <citation type="journal article" date="2017" name="Nat. Plants">
        <title>The Aegilops tauschii genome reveals multiple impacts of transposons.</title>
        <authorList>
            <person name="Zhao G."/>
            <person name="Zou C."/>
            <person name="Li K."/>
            <person name="Wang K."/>
            <person name="Li T."/>
            <person name="Gao L."/>
            <person name="Zhang X."/>
            <person name="Wang H."/>
            <person name="Yang Z."/>
            <person name="Liu X."/>
            <person name="Jiang W."/>
            <person name="Mao L."/>
            <person name="Kong X."/>
            <person name="Jiao Y."/>
            <person name="Jia J."/>
        </authorList>
    </citation>
    <scope>NUCLEOTIDE SEQUENCE [LARGE SCALE GENOMIC DNA]</scope>
    <source>
        <strain evidence="3">cv. AL8/78</strain>
    </source>
</reference>
<dbReference type="Gramene" id="AET4Gv20642600.8">
    <property type="protein sequence ID" value="AET4Gv20642600.8"/>
    <property type="gene ID" value="AET4Gv20642600"/>
</dbReference>
<sequence>TGMEQHLQAGSASGSPGSWLGDSVGCGVGVSVTPESMESPKGVA</sequence>
<reference evidence="2" key="5">
    <citation type="journal article" date="2021" name="G3 (Bethesda)">
        <title>Aegilops tauschii genome assembly Aet v5.0 features greater sequence contiguity and improved annotation.</title>
        <authorList>
            <person name="Wang L."/>
            <person name="Zhu T."/>
            <person name="Rodriguez J.C."/>
            <person name="Deal K.R."/>
            <person name="Dubcovsky J."/>
            <person name="McGuire P.E."/>
            <person name="Lux T."/>
            <person name="Spannagl M."/>
            <person name="Mayer K.F.X."/>
            <person name="Baldrich P."/>
            <person name="Meyers B.C."/>
            <person name="Huo N."/>
            <person name="Gu Y.Q."/>
            <person name="Zhou H."/>
            <person name="Devos K.M."/>
            <person name="Bennetzen J.L."/>
            <person name="Unver T."/>
            <person name="Budak H."/>
            <person name="Gulick P.J."/>
            <person name="Galiba G."/>
            <person name="Kalapos B."/>
            <person name="Nelson D.R."/>
            <person name="Li P."/>
            <person name="You F.M."/>
            <person name="Luo M.C."/>
            <person name="Dvorak J."/>
        </authorList>
    </citation>
    <scope>NUCLEOTIDE SEQUENCE [LARGE SCALE GENOMIC DNA]</scope>
    <source>
        <strain evidence="2">cv. AL8/78</strain>
    </source>
</reference>
<dbReference type="EnsemblPlants" id="AET4Gv20642600.8">
    <property type="protein sequence ID" value="AET4Gv20642600.8"/>
    <property type="gene ID" value="AET4Gv20642600"/>
</dbReference>